<reference evidence="2 3" key="1">
    <citation type="submission" date="2019-02" db="EMBL/GenBank/DDBJ databases">
        <title>Deep-cultivation of Planctomycetes and their phenomic and genomic characterization uncovers novel biology.</title>
        <authorList>
            <person name="Wiegand S."/>
            <person name="Jogler M."/>
            <person name="Boedeker C."/>
            <person name="Pinto D."/>
            <person name="Vollmers J."/>
            <person name="Rivas-Marin E."/>
            <person name="Kohn T."/>
            <person name="Peeters S.H."/>
            <person name="Heuer A."/>
            <person name="Rast P."/>
            <person name="Oberbeckmann S."/>
            <person name="Bunk B."/>
            <person name="Jeske O."/>
            <person name="Meyerdierks A."/>
            <person name="Storesund J.E."/>
            <person name="Kallscheuer N."/>
            <person name="Luecker S."/>
            <person name="Lage O.M."/>
            <person name="Pohl T."/>
            <person name="Merkel B.J."/>
            <person name="Hornburger P."/>
            <person name="Mueller R.-W."/>
            <person name="Bruemmer F."/>
            <person name="Labrenz M."/>
            <person name="Spormann A.M."/>
            <person name="Op den Camp H."/>
            <person name="Overmann J."/>
            <person name="Amann R."/>
            <person name="Jetten M.S.M."/>
            <person name="Mascher T."/>
            <person name="Medema M.H."/>
            <person name="Devos D.P."/>
            <person name="Kaster A.-K."/>
            <person name="Ovreas L."/>
            <person name="Rohde M."/>
            <person name="Galperin M.Y."/>
            <person name="Jogler C."/>
        </authorList>
    </citation>
    <scope>NUCLEOTIDE SEQUENCE [LARGE SCALE GENOMIC DNA]</scope>
    <source>
        <strain evidence="2 3">FF011L</strain>
    </source>
</reference>
<keyword evidence="2" id="KW-0808">Transferase</keyword>
<dbReference type="AlphaFoldDB" id="A0A517MBT7"/>
<evidence type="ECO:0000259" key="1">
    <source>
        <dbReference type="Pfam" id="PF01553"/>
    </source>
</evidence>
<dbReference type="EMBL" id="CP036262">
    <property type="protein sequence ID" value="QDS92325.1"/>
    <property type="molecule type" value="Genomic_DNA"/>
</dbReference>
<dbReference type="InterPro" id="IPR002123">
    <property type="entry name" value="Plipid/glycerol_acylTrfase"/>
</dbReference>
<feature type="domain" description="Phospholipid/glycerol acyltransferase" evidence="1">
    <location>
        <begin position="54"/>
        <end position="178"/>
    </location>
</feature>
<accession>A0A517MBT7</accession>
<dbReference type="GO" id="GO:0016746">
    <property type="term" value="F:acyltransferase activity"/>
    <property type="evidence" value="ECO:0007669"/>
    <property type="project" value="UniProtKB-KW"/>
</dbReference>
<evidence type="ECO:0000313" key="2">
    <source>
        <dbReference type="EMBL" id="QDS92325.1"/>
    </source>
</evidence>
<dbReference type="KEGG" id="rml:FF011L_10670"/>
<evidence type="ECO:0000313" key="3">
    <source>
        <dbReference type="Proteomes" id="UP000320672"/>
    </source>
</evidence>
<dbReference type="Pfam" id="PF01553">
    <property type="entry name" value="Acyltransferase"/>
    <property type="match status" value="1"/>
</dbReference>
<protein>
    <submittedName>
        <fullName evidence="2">Acyltransferase</fullName>
    </submittedName>
</protein>
<proteinExistence type="predicted"/>
<keyword evidence="2" id="KW-0012">Acyltransferase</keyword>
<dbReference type="Proteomes" id="UP000320672">
    <property type="component" value="Chromosome"/>
</dbReference>
<dbReference type="CDD" id="cd06551">
    <property type="entry name" value="LPLAT"/>
    <property type="match status" value="1"/>
</dbReference>
<sequence>MERHRRSEETNRHTELQPPAVSQWLQRGFRRFVRSMLKKNFHAIAVERDSLRNSEIPSDASLIVYVNHPSWWDPLIAHFLCENRFPERQFYAPIDATALQQYKVFAKLGFFGVDAKTTSGRAAFLQTSSQILQSSGTSLWMTPEGRFTDVRDQSNNYSPGLAHLCAHQSSGYVLPLAMELPFWEERLPECLLQFGTPLDLSESLSKAEWQDVLQDRMRTLQQSLAARAIARDASSFQPLLQGGKGAGKVYDGFRRLRSWIQGTPLPTQHGDKFQ</sequence>
<keyword evidence="3" id="KW-1185">Reference proteome</keyword>
<dbReference type="SUPFAM" id="SSF69593">
    <property type="entry name" value="Glycerol-3-phosphate (1)-acyltransferase"/>
    <property type="match status" value="1"/>
</dbReference>
<organism evidence="2 3">
    <name type="scientific">Roseimaritima multifibrata</name>
    <dbReference type="NCBI Taxonomy" id="1930274"/>
    <lineage>
        <taxon>Bacteria</taxon>
        <taxon>Pseudomonadati</taxon>
        <taxon>Planctomycetota</taxon>
        <taxon>Planctomycetia</taxon>
        <taxon>Pirellulales</taxon>
        <taxon>Pirellulaceae</taxon>
        <taxon>Roseimaritima</taxon>
    </lineage>
</organism>
<name>A0A517MBT7_9BACT</name>
<gene>
    <name evidence="2" type="ORF">FF011L_10670</name>
</gene>